<organism evidence="2 5">
    <name type="scientific">Clostridium cochlearium</name>
    <dbReference type="NCBI Taxonomy" id="1494"/>
    <lineage>
        <taxon>Bacteria</taxon>
        <taxon>Bacillati</taxon>
        <taxon>Bacillota</taxon>
        <taxon>Clostridia</taxon>
        <taxon>Eubacteriales</taxon>
        <taxon>Clostridiaceae</taxon>
        <taxon>Clostridium</taxon>
    </lineage>
</organism>
<dbReference type="CDD" id="cd00448">
    <property type="entry name" value="YjgF_YER057c_UK114_family"/>
    <property type="match status" value="1"/>
</dbReference>
<dbReference type="RefSeq" id="WP_089867774.1">
    <property type="nucleotide sequence ID" value="NZ_FNGL01000028.1"/>
</dbReference>
<dbReference type="GO" id="GO:0005829">
    <property type="term" value="C:cytosol"/>
    <property type="evidence" value="ECO:0007669"/>
    <property type="project" value="TreeGrafter"/>
</dbReference>
<dbReference type="Gene3D" id="3.30.1330.40">
    <property type="entry name" value="RutC-like"/>
    <property type="match status" value="1"/>
</dbReference>
<protein>
    <submittedName>
        <fullName evidence="3">Endoribonuclease L-PSP</fullName>
    </submittedName>
    <submittedName>
        <fullName evidence="2">RidA family protein</fullName>
    </submittedName>
</protein>
<keyword evidence="4" id="KW-1185">Reference proteome</keyword>
<gene>
    <name evidence="2" type="ORF">HMJ28_12290</name>
    <name evidence="3" type="ORF">SAMN05216497_12827</name>
</gene>
<name>A0A1G9JRL1_CLOCO</name>
<dbReference type="PROSITE" id="PS01094">
    <property type="entry name" value="UPF0076"/>
    <property type="match status" value="1"/>
</dbReference>
<dbReference type="SUPFAM" id="SSF55298">
    <property type="entry name" value="YjgF-like"/>
    <property type="match status" value="1"/>
</dbReference>
<dbReference type="InterPro" id="IPR035959">
    <property type="entry name" value="RutC-like_sf"/>
</dbReference>
<dbReference type="PANTHER" id="PTHR11803:SF39">
    <property type="entry name" value="2-IMINOBUTANOATE_2-IMINOPROPANOATE DEAMINASE"/>
    <property type="match status" value="1"/>
</dbReference>
<dbReference type="InterPro" id="IPR019897">
    <property type="entry name" value="RidA_CS"/>
</dbReference>
<dbReference type="NCBIfam" id="TIGR00004">
    <property type="entry name" value="Rid family detoxifying hydrolase"/>
    <property type="match status" value="1"/>
</dbReference>
<sequence length="127" mass="13861">MKKLINTESAPKAIGPYSQGIMVGDLVFLSGQMPVDPATGELVTGDVPVVAQAHQALKNIKCILESQDMSFDNVIKTTVFIDNMDDFAKVNEVYAQYFKEPYPARSCVEVAKLPKGALVEIEVIAKK</sequence>
<dbReference type="EMBL" id="JABFIF010000036">
    <property type="protein sequence ID" value="NOH17141.1"/>
    <property type="molecule type" value="Genomic_DNA"/>
</dbReference>
<dbReference type="FunFam" id="3.30.1330.40:FF:000001">
    <property type="entry name" value="L-PSP family endoribonuclease"/>
    <property type="match status" value="1"/>
</dbReference>
<dbReference type="InterPro" id="IPR006175">
    <property type="entry name" value="YjgF/YER057c/UK114"/>
</dbReference>
<dbReference type="GO" id="GO:0019239">
    <property type="term" value="F:deaminase activity"/>
    <property type="evidence" value="ECO:0007669"/>
    <property type="project" value="TreeGrafter"/>
</dbReference>
<accession>A0A1G9JRL1</accession>
<evidence type="ECO:0000313" key="4">
    <source>
        <dbReference type="Proteomes" id="UP000198811"/>
    </source>
</evidence>
<dbReference type="Proteomes" id="UP000528432">
    <property type="component" value="Unassembled WGS sequence"/>
</dbReference>
<dbReference type="STRING" id="1494.SAMN05216497_12827"/>
<comment type="similarity">
    <text evidence="1">Belongs to the RutC family.</text>
</comment>
<comment type="caution">
    <text evidence="2">The sequence shown here is derived from an EMBL/GenBank/DDBJ whole genome shotgun (WGS) entry which is preliminary data.</text>
</comment>
<dbReference type="EMBL" id="FNGL01000028">
    <property type="protein sequence ID" value="SDL39926.1"/>
    <property type="molecule type" value="Genomic_DNA"/>
</dbReference>
<reference evidence="3 4" key="1">
    <citation type="submission" date="2016-10" db="EMBL/GenBank/DDBJ databases">
        <authorList>
            <person name="Varghese N."/>
            <person name="Submissions S."/>
        </authorList>
    </citation>
    <scope>NUCLEOTIDE SEQUENCE [LARGE SCALE GENOMIC DNA]</scope>
    <source>
        <strain evidence="3 4">NLAE-zl-C224</strain>
    </source>
</reference>
<dbReference type="Proteomes" id="UP000198811">
    <property type="component" value="Unassembled WGS sequence"/>
</dbReference>
<proteinExistence type="inferred from homology"/>
<dbReference type="InterPro" id="IPR006056">
    <property type="entry name" value="RidA"/>
</dbReference>
<reference evidence="2 5" key="2">
    <citation type="submission" date="2020-05" db="EMBL/GenBank/DDBJ databases">
        <title>Draft genome sequence of Clostridium cochlearium strain AGROS13 isolated from a sheep dairy farm in New Zealand.</title>
        <authorList>
            <person name="Gupta T.B."/>
            <person name="Jauregui R."/>
            <person name="Risson A.N."/>
            <person name="Brightwell G."/>
            <person name="Maclean P."/>
        </authorList>
    </citation>
    <scope>NUCLEOTIDE SEQUENCE [LARGE SCALE GENOMIC DNA]</scope>
    <source>
        <strain evidence="2 5">AGROS13</strain>
    </source>
</reference>
<evidence type="ECO:0000256" key="1">
    <source>
        <dbReference type="ARBA" id="ARBA00010552"/>
    </source>
</evidence>
<dbReference type="AlphaFoldDB" id="A0A1G9JRL1"/>
<dbReference type="PANTHER" id="PTHR11803">
    <property type="entry name" value="2-IMINOBUTANOATE/2-IMINOPROPANOATE DEAMINASE RIDA"/>
    <property type="match status" value="1"/>
</dbReference>
<dbReference type="Pfam" id="PF01042">
    <property type="entry name" value="Ribonuc_L-PSP"/>
    <property type="match status" value="1"/>
</dbReference>
<evidence type="ECO:0000313" key="2">
    <source>
        <dbReference type="EMBL" id="NOH17141.1"/>
    </source>
</evidence>
<dbReference type="OrthoDB" id="9803101at2"/>
<evidence type="ECO:0000313" key="3">
    <source>
        <dbReference type="EMBL" id="SDL39926.1"/>
    </source>
</evidence>
<evidence type="ECO:0000313" key="5">
    <source>
        <dbReference type="Proteomes" id="UP000528432"/>
    </source>
</evidence>